<dbReference type="InterPro" id="IPR047262">
    <property type="entry name" value="PRX-like1"/>
</dbReference>
<dbReference type="Pfam" id="PF00578">
    <property type="entry name" value="AhpC-TSA"/>
    <property type="match status" value="1"/>
</dbReference>
<keyword evidence="3" id="KW-1185">Reference proteome</keyword>
<accession>A0A5D3YS52</accession>
<dbReference type="InterPro" id="IPR013766">
    <property type="entry name" value="Thioredoxin_domain"/>
</dbReference>
<dbReference type="GO" id="GO:0016209">
    <property type="term" value="F:antioxidant activity"/>
    <property type="evidence" value="ECO:0007669"/>
    <property type="project" value="InterPro"/>
</dbReference>
<sequence>MKKYLLLVIPVLLAVCLYAFLPVEEKVKKDELALGDSAPLTDVEVQDVSGETLTLQEVAKENGLLVNFSCNTCPWVAKWEDRYNPIANIAEKRDIGVVALNPNASYRDKGESMQDMQQRAQKSEYQFYYALDKNAKIAQAFGASHTPHIFLFNGDMELVYKGAIDDNAASAEQVEQPYLKNAIKDLAAGKEIDPKATKSLGCTIKWPR</sequence>
<proteinExistence type="predicted"/>
<name>A0A5D3YS52_9BACT</name>
<dbReference type="EMBL" id="VNHY01000001">
    <property type="protein sequence ID" value="TYP95371.1"/>
    <property type="molecule type" value="Genomic_DNA"/>
</dbReference>
<comment type="caution">
    <text evidence="2">The sequence shown here is derived from an EMBL/GenBank/DDBJ whole genome shotgun (WGS) entry which is preliminary data.</text>
</comment>
<dbReference type="InterPro" id="IPR000866">
    <property type="entry name" value="AhpC/TSA"/>
</dbReference>
<dbReference type="PANTHER" id="PTHR43640:SF1">
    <property type="entry name" value="THIOREDOXIN-DEPENDENT PEROXIREDOXIN"/>
    <property type="match status" value="1"/>
</dbReference>
<evidence type="ECO:0000313" key="3">
    <source>
        <dbReference type="Proteomes" id="UP000324595"/>
    </source>
</evidence>
<dbReference type="PANTHER" id="PTHR43640">
    <property type="entry name" value="OS07G0260300 PROTEIN"/>
    <property type="match status" value="1"/>
</dbReference>
<dbReference type="Proteomes" id="UP000324595">
    <property type="component" value="Unassembled WGS sequence"/>
</dbReference>
<dbReference type="PROSITE" id="PS51352">
    <property type="entry name" value="THIOREDOXIN_2"/>
    <property type="match status" value="1"/>
</dbReference>
<evidence type="ECO:0000313" key="2">
    <source>
        <dbReference type="EMBL" id="TYP95371.1"/>
    </source>
</evidence>
<feature type="domain" description="Thioredoxin" evidence="1">
    <location>
        <begin position="32"/>
        <end position="184"/>
    </location>
</feature>
<protein>
    <submittedName>
        <fullName evidence="2">AhpC/TSA family protein</fullName>
    </submittedName>
</protein>
<dbReference type="SUPFAM" id="SSF52833">
    <property type="entry name" value="Thioredoxin-like"/>
    <property type="match status" value="1"/>
</dbReference>
<dbReference type="RefSeq" id="WP_148898040.1">
    <property type="nucleotide sequence ID" value="NZ_VNHY01000001.1"/>
</dbReference>
<dbReference type="OrthoDB" id="9809746at2"/>
<gene>
    <name evidence="2" type="ORF">LX73_0672</name>
</gene>
<dbReference type="Gene3D" id="3.40.30.10">
    <property type="entry name" value="Glutaredoxin"/>
    <property type="match status" value="1"/>
</dbReference>
<dbReference type="InterPro" id="IPR036249">
    <property type="entry name" value="Thioredoxin-like_sf"/>
</dbReference>
<reference evidence="2 3" key="1">
    <citation type="submission" date="2019-07" db="EMBL/GenBank/DDBJ databases">
        <title>Genomic Encyclopedia of Archaeal and Bacterial Type Strains, Phase II (KMG-II): from individual species to whole genera.</title>
        <authorList>
            <person name="Goeker M."/>
        </authorList>
    </citation>
    <scope>NUCLEOTIDE SEQUENCE [LARGE SCALE GENOMIC DNA]</scope>
    <source>
        <strain evidence="2 3">DSM 21935</strain>
    </source>
</reference>
<organism evidence="2 3">
    <name type="scientific">Fodinibius salinus</name>
    <dbReference type="NCBI Taxonomy" id="860790"/>
    <lineage>
        <taxon>Bacteria</taxon>
        <taxon>Pseudomonadati</taxon>
        <taxon>Balneolota</taxon>
        <taxon>Balneolia</taxon>
        <taxon>Balneolales</taxon>
        <taxon>Balneolaceae</taxon>
        <taxon>Fodinibius</taxon>
    </lineage>
</organism>
<dbReference type="GO" id="GO:0016491">
    <property type="term" value="F:oxidoreductase activity"/>
    <property type="evidence" value="ECO:0007669"/>
    <property type="project" value="InterPro"/>
</dbReference>
<dbReference type="AlphaFoldDB" id="A0A5D3YS52"/>
<evidence type="ECO:0000259" key="1">
    <source>
        <dbReference type="PROSITE" id="PS51352"/>
    </source>
</evidence>